<dbReference type="Proteomes" id="UP000035425">
    <property type="component" value="Unassembled WGS sequence"/>
</dbReference>
<evidence type="ECO:0000256" key="1">
    <source>
        <dbReference type="SAM" id="MobiDB-lite"/>
    </source>
</evidence>
<protein>
    <submittedName>
        <fullName evidence="2">Uncharacterized protein</fullName>
    </submittedName>
</protein>
<dbReference type="EMBL" id="JWIO01000049">
    <property type="protein sequence ID" value="KLL09964.1"/>
    <property type="molecule type" value="Genomic_DNA"/>
</dbReference>
<comment type="caution">
    <text evidence="2">The sequence shown here is derived from an EMBL/GenBank/DDBJ whole genome shotgun (WGS) entry which is preliminary data.</text>
</comment>
<keyword evidence="3" id="KW-1185">Reference proteome</keyword>
<name>A0ABR5EZU0_9ACTN</name>
<evidence type="ECO:0000313" key="3">
    <source>
        <dbReference type="Proteomes" id="UP000035425"/>
    </source>
</evidence>
<evidence type="ECO:0000313" key="2">
    <source>
        <dbReference type="EMBL" id="KLL09964.1"/>
    </source>
</evidence>
<sequence length="204" mass="22108">MRAAGFRLCPRSCAVPVELRGLRPDGVGFHLRCRGVRVELLLFRPGRAMWQLPFWDPRWVPEEGLSLWVNYPLDGPSSGRWPFGHSAPPLPNTDNGTHTGGPAGNSHIPDSVRMVFDREDAPDFRVVLDGDREYGWRGHEAGLLRPAAAATFFARLMCEADPAAGPTLAPLVPRARKGEASPTPAAAGQELLSGGRPPHPSGLL</sequence>
<organism evidence="2 3">
    <name type="scientific">Protofrankia coriariae</name>
    <dbReference type="NCBI Taxonomy" id="1562887"/>
    <lineage>
        <taxon>Bacteria</taxon>
        <taxon>Bacillati</taxon>
        <taxon>Actinomycetota</taxon>
        <taxon>Actinomycetes</taxon>
        <taxon>Frankiales</taxon>
        <taxon>Frankiaceae</taxon>
        <taxon>Protofrankia</taxon>
    </lineage>
</organism>
<gene>
    <name evidence="2" type="ORF">FrCorBMG51_21195</name>
</gene>
<accession>A0ABR5EZU0</accession>
<proteinExistence type="predicted"/>
<reference evidence="2 3" key="1">
    <citation type="submission" date="2014-12" db="EMBL/GenBank/DDBJ databases">
        <title>Frankia sp. BMG5.1 draft genome.</title>
        <authorList>
            <person name="Gtari M."/>
            <person name="Ghodhbane-Gtari F."/>
            <person name="Nouioui I."/>
            <person name="Ktari A."/>
            <person name="Hezbri K."/>
            <person name="Mimouni W."/>
            <person name="Sbissi I."/>
            <person name="Ayari A."/>
            <person name="Yamanaka T."/>
            <person name="Normand P."/>
            <person name="Tisa L.S."/>
            <person name="Boudabous A."/>
        </authorList>
    </citation>
    <scope>NUCLEOTIDE SEQUENCE [LARGE SCALE GENOMIC DNA]</scope>
    <source>
        <strain evidence="2 3">BMG5.1</strain>
    </source>
</reference>
<feature type="region of interest" description="Disordered" evidence="1">
    <location>
        <begin position="175"/>
        <end position="204"/>
    </location>
</feature>